<evidence type="ECO:0000259" key="8">
    <source>
        <dbReference type="PROSITE" id="PS50988"/>
    </source>
</evidence>
<evidence type="ECO:0000256" key="5">
    <source>
        <dbReference type="ARBA" id="ARBA00022884"/>
    </source>
</evidence>
<keyword evidence="10" id="KW-1185">Reference proteome</keyword>
<dbReference type="InParanoid" id="A0A6L2Q4M1"/>
<dbReference type="InterPro" id="IPR037214">
    <property type="entry name" value="TROVE_dom_sf"/>
</dbReference>
<dbReference type="AlphaFoldDB" id="A0A6L2Q4M1"/>
<keyword evidence="4" id="KW-0479">Metal-binding</keyword>
<keyword evidence="5" id="KW-0694">RNA-binding</keyword>
<comment type="caution">
    <text evidence="9">The sequence shown here is derived from an EMBL/GenBank/DDBJ whole genome shotgun (WGS) entry which is preliminary data.</text>
</comment>
<dbReference type="InterPro" id="IPR056800">
    <property type="entry name" value="vWA_Ro60"/>
</dbReference>
<dbReference type="GO" id="GO:1990904">
    <property type="term" value="C:ribonucleoprotein complex"/>
    <property type="evidence" value="ECO:0007669"/>
    <property type="project" value="UniProtKB-KW"/>
</dbReference>
<comment type="subcellular location">
    <subcellularLocation>
        <location evidence="1">Cytoplasm</location>
    </subcellularLocation>
</comment>
<evidence type="ECO:0000313" key="9">
    <source>
        <dbReference type="EMBL" id="GFG38890.1"/>
    </source>
</evidence>
<evidence type="ECO:0000256" key="4">
    <source>
        <dbReference type="ARBA" id="ARBA00022723"/>
    </source>
</evidence>
<dbReference type="InterPro" id="IPR036465">
    <property type="entry name" value="vWFA_dom_sf"/>
</dbReference>
<keyword evidence="6" id="KW-0687">Ribonucleoprotein</keyword>
<dbReference type="InterPro" id="IPR040322">
    <property type="entry name" value="TROVE2"/>
</dbReference>
<accession>A0A6L2Q4M1</accession>
<sequence>MTSASSELKLKRFLHYGRETALYQPGDRYINKYFEPDNVTSIEALIADGKDTDAVAHIVKAFSDGYSAHPQSLVYALALCARQQTSEKLRIAAYSAVKTVCKAPEDFFLFIKFAYDLSQPNSGWGRGWRRVVTDWYLKKEPMELGECVTKFRGQYGWTHRDIIRLSHPKSANVAISAVLKYVVRGLKEAKKEFGDKPEAQQVLTYLQTVEDFKHCDDEHHAARLVEMHSLSLEHVPAHFLKSKQVWNALIPHLPLRVLLQNLRRLGRLWFIKGNQPIVAKILDALNNQSAIGESNLHPAHVFVTLRNYESLGKPTAHAHRTSQPDTKTKTTPQPHPRVVEALNQLLASTFTLLVPTGMRYLVAIDVRSQMVHGKCWHCFNVSPAQAAVLMTLSLVKAERDVTVMAFGAEGTMQPVELDKNISIQETQNKLKEIPNGPVDLSQPLLWAKKMKKPVDVFIILTDSQVKQGRVNAVKTLQQYRSALSLPNTKMVTCGLGISKFAVACPNDPGMLDVAGFDAEVPRVVEAFSRGAF</sequence>
<dbReference type="FunCoup" id="A0A6L2Q4M1">
    <property type="interactions" value="42"/>
</dbReference>
<dbReference type="PANTHER" id="PTHR14202">
    <property type="entry name" value="60 KDA RIBONUCLEOPROTEIN SSA/RO"/>
    <property type="match status" value="1"/>
</dbReference>
<feature type="region of interest" description="Disordered" evidence="7">
    <location>
        <begin position="313"/>
        <end position="334"/>
    </location>
</feature>
<dbReference type="PANTHER" id="PTHR14202:SF0">
    <property type="entry name" value="RNA-BINDING PROTEIN RO60"/>
    <property type="match status" value="1"/>
</dbReference>
<feature type="compositionally biased region" description="Low complexity" evidence="7">
    <location>
        <begin position="323"/>
        <end position="332"/>
    </location>
</feature>
<evidence type="ECO:0000256" key="6">
    <source>
        <dbReference type="ARBA" id="ARBA00023274"/>
    </source>
</evidence>
<reference evidence="10" key="1">
    <citation type="submission" date="2020-01" db="EMBL/GenBank/DDBJ databases">
        <title>Draft genome sequence of the Termite Coptotermes fromosanus.</title>
        <authorList>
            <person name="Itakura S."/>
            <person name="Yosikawa Y."/>
            <person name="Umezawa K."/>
        </authorList>
    </citation>
    <scope>NUCLEOTIDE SEQUENCE [LARGE SCALE GENOMIC DNA]</scope>
</reference>
<gene>
    <name evidence="9" type="ORF">Cfor_02197</name>
</gene>
<dbReference type="OrthoDB" id="6098064at2759"/>
<comment type="similarity">
    <text evidence="2">Belongs to the Ro 60 kDa family.</text>
</comment>
<dbReference type="GO" id="GO:0003723">
    <property type="term" value="F:RNA binding"/>
    <property type="evidence" value="ECO:0007669"/>
    <property type="project" value="UniProtKB-KW"/>
</dbReference>
<protein>
    <recommendedName>
        <fullName evidence="8">TROVE domain-containing protein</fullName>
    </recommendedName>
</protein>
<dbReference type="EMBL" id="BLKM01000832">
    <property type="protein sequence ID" value="GFG38890.1"/>
    <property type="molecule type" value="Genomic_DNA"/>
</dbReference>
<feature type="domain" description="TROVE" evidence="8">
    <location>
        <begin position="1"/>
        <end position="358"/>
    </location>
</feature>
<evidence type="ECO:0000313" key="10">
    <source>
        <dbReference type="Proteomes" id="UP000502823"/>
    </source>
</evidence>
<dbReference type="SUPFAM" id="SSF140864">
    <property type="entry name" value="TROVE domain-like"/>
    <property type="match status" value="1"/>
</dbReference>
<evidence type="ECO:0000256" key="7">
    <source>
        <dbReference type="SAM" id="MobiDB-lite"/>
    </source>
</evidence>
<name>A0A6L2Q4M1_COPFO</name>
<evidence type="ECO:0000256" key="1">
    <source>
        <dbReference type="ARBA" id="ARBA00004496"/>
    </source>
</evidence>
<organism evidence="9 10">
    <name type="scientific">Coptotermes formosanus</name>
    <name type="common">Formosan subterranean termite</name>
    <dbReference type="NCBI Taxonomy" id="36987"/>
    <lineage>
        <taxon>Eukaryota</taxon>
        <taxon>Metazoa</taxon>
        <taxon>Ecdysozoa</taxon>
        <taxon>Arthropoda</taxon>
        <taxon>Hexapoda</taxon>
        <taxon>Insecta</taxon>
        <taxon>Pterygota</taxon>
        <taxon>Neoptera</taxon>
        <taxon>Polyneoptera</taxon>
        <taxon>Dictyoptera</taxon>
        <taxon>Blattodea</taxon>
        <taxon>Blattoidea</taxon>
        <taxon>Termitoidae</taxon>
        <taxon>Rhinotermitidae</taxon>
        <taxon>Coptotermes</taxon>
    </lineage>
</organism>
<dbReference type="InterPro" id="IPR008858">
    <property type="entry name" value="TROVE_dom"/>
</dbReference>
<proteinExistence type="inferred from homology"/>
<dbReference type="Pfam" id="PF25045">
    <property type="entry name" value="vWA_Ro60"/>
    <property type="match status" value="1"/>
</dbReference>
<dbReference type="SUPFAM" id="SSF53300">
    <property type="entry name" value="vWA-like"/>
    <property type="match status" value="1"/>
</dbReference>
<dbReference type="Proteomes" id="UP000502823">
    <property type="component" value="Unassembled WGS sequence"/>
</dbReference>
<evidence type="ECO:0000256" key="3">
    <source>
        <dbReference type="ARBA" id="ARBA00022490"/>
    </source>
</evidence>
<dbReference type="GO" id="GO:0005737">
    <property type="term" value="C:cytoplasm"/>
    <property type="evidence" value="ECO:0007669"/>
    <property type="project" value="UniProtKB-SubCell"/>
</dbReference>
<dbReference type="Gene3D" id="3.40.50.410">
    <property type="entry name" value="von Willebrand factor, type A domain"/>
    <property type="match status" value="1"/>
</dbReference>
<evidence type="ECO:0000256" key="2">
    <source>
        <dbReference type="ARBA" id="ARBA00007814"/>
    </source>
</evidence>
<dbReference type="Pfam" id="PF05731">
    <property type="entry name" value="TROVE"/>
    <property type="match status" value="1"/>
</dbReference>
<dbReference type="PROSITE" id="PS50988">
    <property type="entry name" value="TROVE"/>
    <property type="match status" value="1"/>
</dbReference>
<dbReference type="GO" id="GO:0046872">
    <property type="term" value="F:metal ion binding"/>
    <property type="evidence" value="ECO:0007669"/>
    <property type="project" value="UniProtKB-KW"/>
</dbReference>
<keyword evidence="3" id="KW-0963">Cytoplasm</keyword>